<evidence type="ECO:0000313" key="2">
    <source>
        <dbReference type="Proteomes" id="UP000772434"/>
    </source>
</evidence>
<dbReference type="EMBL" id="JADNRY010000111">
    <property type="protein sequence ID" value="KAF9064977.1"/>
    <property type="molecule type" value="Genomic_DNA"/>
</dbReference>
<keyword evidence="2" id="KW-1185">Reference proteome</keyword>
<name>A0A9P5PLZ9_9AGAR</name>
<dbReference type="OrthoDB" id="2634326at2759"/>
<organism evidence="1 2">
    <name type="scientific">Rhodocollybia butyracea</name>
    <dbReference type="NCBI Taxonomy" id="206335"/>
    <lineage>
        <taxon>Eukaryota</taxon>
        <taxon>Fungi</taxon>
        <taxon>Dikarya</taxon>
        <taxon>Basidiomycota</taxon>
        <taxon>Agaricomycotina</taxon>
        <taxon>Agaricomycetes</taxon>
        <taxon>Agaricomycetidae</taxon>
        <taxon>Agaricales</taxon>
        <taxon>Marasmiineae</taxon>
        <taxon>Omphalotaceae</taxon>
        <taxon>Rhodocollybia</taxon>
    </lineage>
</organism>
<sequence>MDTQVPLLVGMQHIRLQRHFNFGEHDPIFMPQPFDLCVTHLALIRKPSLEGEHKILWALPDKSEFEPIDGFKLTDVPIGHLPAWYSEGLNHSLMTFTSNLDSQLVDPASSSNQLSMPPLCLDLKIKEY</sequence>
<proteinExistence type="predicted"/>
<reference evidence="1" key="1">
    <citation type="submission" date="2020-11" db="EMBL/GenBank/DDBJ databases">
        <authorList>
            <consortium name="DOE Joint Genome Institute"/>
            <person name="Ahrendt S."/>
            <person name="Riley R."/>
            <person name="Andreopoulos W."/>
            <person name="Labutti K."/>
            <person name="Pangilinan J."/>
            <person name="Ruiz-Duenas F.J."/>
            <person name="Barrasa J.M."/>
            <person name="Sanchez-Garcia M."/>
            <person name="Camarero S."/>
            <person name="Miyauchi S."/>
            <person name="Serrano A."/>
            <person name="Linde D."/>
            <person name="Babiker R."/>
            <person name="Drula E."/>
            <person name="Ayuso-Fernandez I."/>
            <person name="Pacheco R."/>
            <person name="Padilla G."/>
            <person name="Ferreira P."/>
            <person name="Barriuso J."/>
            <person name="Kellner H."/>
            <person name="Castanera R."/>
            <person name="Alfaro M."/>
            <person name="Ramirez L."/>
            <person name="Pisabarro A.G."/>
            <person name="Kuo A."/>
            <person name="Tritt A."/>
            <person name="Lipzen A."/>
            <person name="He G."/>
            <person name="Yan M."/>
            <person name="Ng V."/>
            <person name="Cullen D."/>
            <person name="Martin F."/>
            <person name="Rosso M.-N."/>
            <person name="Henrissat B."/>
            <person name="Hibbett D."/>
            <person name="Martinez A.T."/>
            <person name="Grigoriev I.V."/>
        </authorList>
    </citation>
    <scope>NUCLEOTIDE SEQUENCE</scope>
    <source>
        <strain evidence="1">AH 40177</strain>
    </source>
</reference>
<accession>A0A9P5PLZ9</accession>
<protein>
    <submittedName>
        <fullName evidence="1">Uncharacterized protein</fullName>
    </submittedName>
</protein>
<dbReference type="Proteomes" id="UP000772434">
    <property type="component" value="Unassembled WGS sequence"/>
</dbReference>
<comment type="caution">
    <text evidence="1">The sequence shown here is derived from an EMBL/GenBank/DDBJ whole genome shotgun (WGS) entry which is preliminary data.</text>
</comment>
<evidence type="ECO:0000313" key="1">
    <source>
        <dbReference type="EMBL" id="KAF9064977.1"/>
    </source>
</evidence>
<gene>
    <name evidence="1" type="ORF">BDP27DRAFT_1425270</name>
</gene>
<dbReference type="AlphaFoldDB" id="A0A9P5PLZ9"/>